<reference evidence="2" key="1">
    <citation type="journal article" date="2022" name="bioRxiv">
        <title>Genomics of Preaxostyla Flagellates Illuminates Evolutionary Transitions and the Path Towards Mitochondrial Loss.</title>
        <authorList>
            <person name="Novak L.V.F."/>
            <person name="Treitli S.C."/>
            <person name="Pyrih J."/>
            <person name="Halakuc P."/>
            <person name="Pipaliya S.V."/>
            <person name="Vacek V."/>
            <person name="Brzon O."/>
            <person name="Soukal P."/>
            <person name="Eme L."/>
            <person name="Dacks J.B."/>
            <person name="Karnkowska A."/>
            <person name="Elias M."/>
            <person name="Hampl V."/>
        </authorList>
    </citation>
    <scope>NUCLEOTIDE SEQUENCE</scope>
    <source>
        <strain evidence="2">RCP-MX</strain>
    </source>
</reference>
<dbReference type="Proteomes" id="UP001141327">
    <property type="component" value="Unassembled WGS sequence"/>
</dbReference>
<dbReference type="EMBL" id="JAPMOS010000069">
    <property type="protein sequence ID" value="KAJ4456457.1"/>
    <property type="molecule type" value="Genomic_DNA"/>
</dbReference>
<accession>A0ABQ8UDL2</accession>
<protein>
    <submittedName>
        <fullName evidence="2">Uncharacterized protein</fullName>
    </submittedName>
</protein>
<evidence type="ECO:0000256" key="1">
    <source>
        <dbReference type="SAM" id="Phobius"/>
    </source>
</evidence>
<organism evidence="2 3">
    <name type="scientific">Paratrimastix pyriformis</name>
    <dbReference type="NCBI Taxonomy" id="342808"/>
    <lineage>
        <taxon>Eukaryota</taxon>
        <taxon>Metamonada</taxon>
        <taxon>Preaxostyla</taxon>
        <taxon>Paratrimastigidae</taxon>
        <taxon>Paratrimastix</taxon>
    </lineage>
</organism>
<comment type="caution">
    <text evidence="2">The sequence shown here is derived from an EMBL/GenBank/DDBJ whole genome shotgun (WGS) entry which is preliminary data.</text>
</comment>
<keyword evidence="3" id="KW-1185">Reference proteome</keyword>
<evidence type="ECO:0000313" key="2">
    <source>
        <dbReference type="EMBL" id="KAJ4456457.1"/>
    </source>
</evidence>
<proteinExistence type="predicted"/>
<name>A0ABQ8UDL2_9EUKA</name>
<keyword evidence="1" id="KW-1133">Transmembrane helix</keyword>
<keyword evidence="1" id="KW-0472">Membrane</keyword>
<evidence type="ECO:0000313" key="3">
    <source>
        <dbReference type="Proteomes" id="UP001141327"/>
    </source>
</evidence>
<feature type="transmembrane region" description="Helical" evidence="1">
    <location>
        <begin position="172"/>
        <end position="194"/>
    </location>
</feature>
<gene>
    <name evidence="2" type="ORF">PAPYR_8278</name>
</gene>
<sequence length="206" mass="23293">MTATRLANIESRAPSFYFTDSGKCKIGFTPDIPEGTGVFMDGEKFACWNPLPWSHFCPYWYLPRFLADPDSRKQRHTIELRYPHGFYVVWNGTRLIPAGSPGATRDPSFRWDCQASNENLLRARLVAHHNGTATLEIGLTSGRVAWRRLLVEDSLYAPDVSTSAGPPSIVRIMWFSVMLGIYVQILTLTLTLTLMTQAAWRHRSGN</sequence>
<keyword evidence="1" id="KW-0812">Transmembrane</keyword>